<dbReference type="EMBL" id="BAAFSV010000005">
    <property type="protein sequence ID" value="GAB1318552.1"/>
    <property type="molecule type" value="Genomic_DNA"/>
</dbReference>
<dbReference type="Gene3D" id="3.10.450.50">
    <property type="match status" value="1"/>
</dbReference>
<proteinExistence type="predicted"/>
<name>A0ABQ0GLA7_9PEZI</name>
<evidence type="ECO:0000313" key="1">
    <source>
        <dbReference type="EMBL" id="GAB1318552.1"/>
    </source>
</evidence>
<dbReference type="RefSeq" id="XP_070920282.1">
    <property type="nucleotide sequence ID" value="XM_071064181.1"/>
</dbReference>
<evidence type="ECO:0000313" key="2">
    <source>
        <dbReference type="Proteomes" id="UP001628179"/>
    </source>
</evidence>
<keyword evidence="2" id="KW-1185">Reference proteome</keyword>
<comment type="caution">
    <text evidence="1">The sequence shown here is derived from an EMBL/GenBank/DDBJ whole genome shotgun (WGS) entry which is preliminary data.</text>
</comment>
<accession>A0ABQ0GLA7</accession>
<sequence>MTIRPGAFPDTVSEPVRQLLETFYRLSNAASSHNEHEKDEQKLVDLFTPDGVYEFAGTKNKGAQAILGFRKKLFNNVAHRDHPVVRVYSFGTNDRELLALGEVEYRHPNGKSHTEEWAGRYSIVQDDAGALKFQHVQIILASFFLTTCRQGMS</sequence>
<dbReference type="InterPro" id="IPR032710">
    <property type="entry name" value="NTF2-like_dom_sf"/>
</dbReference>
<evidence type="ECO:0008006" key="3">
    <source>
        <dbReference type="Google" id="ProtNLM"/>
    </source>
</evidence>
<dbReference type="Proteomes" id="UP001628179">
    <property type="component" value="Unassembled WGS sequence"/>
</dbReference>
<protein>
    <recommendedName>
        <fullName evidence="3">SnoaL-like domain-containing protein</fullName>
    </recommendedName>
</protein>
<gene>
    <name evidence="1" type="ORF">MFIFM68171_08762</name>
</gene>
<dbReference type="GeneID" id="98179504"/>
<organism evidence="1 2">
    <name type="scientific">Madurella fahalii</name>
    <dbReference type="NCBI Taxonomy" id="1157608"/>
    <lineage>
        <taxon>Eukaryota</taxon>
        <taxon>Fungi</taxon>
        <taxon>Dikarya</taxon>
        <taxon>Ascomycota</taxon>
        <taxon>Pezizomycotina</taxon>
        <taxon>Sordariomycetes</taxon>
        <taxon>Sordariomycetidae</taxon>
        <taxon>Sordariales</taxon>
        <taxon>Sordariales incertae sedis</taxon>
        <taxon>Madurella</taxon>
    </lineage>
</organism>
<dbReference type="SUPFAM" id="SSF54427">
    <property type="entry name" value="NTF2-like"/>
    <property type="match status" value="1"/>
</dbReference>
<reference evidence="1 2" key="1">
    <citation type="submission" date="2024-09" db="EMBL/GenBank/DDBJ databases">
        <title>Itraconazole resistance in Madurella fahalii resulting from another homologue of gene encoding cytochrome P450 14-alpha sterol demethylase (CYP51).</title>
        <authorList>
            <person name="Yoshioka I."/>
            <person name="Fahal A.H."/>
            <person name="Kaneko S."/>
            <person name="Yaguchi T."/>
        </authorList>
    </citation>
    <scope>NUCLEOTIDE SEQUENCE [LARGE SCALE GENOMIC DNA]</scope>
    <source>
        <strain evidence="1 2">IFM 68171</strain>
    </source>
</reference>